<dbReference type="SUPFAM" id="SSF55144">
    <property type="entry name" value="LigT-like"/>
    <property type="match status" value="1"/>
</dbReference>
<sequence>MRTTRTFIAIPVPDALSSKLTRLQTLLAPDLPGVRWSVVSPFHLTLAFLGDVEDTELNKVCRTVEEVAADFPPFDLLLEGLGVFPNPTEARVLWVGLSGPGLTILHEVRAALVAALAAAGYRCDETFTPHVTLGRLKRSRDEHPDLTRQLNHFRTWAAGLIHATELVSFASTQSHEGPEYGSLARAQLRGKKRRSIT</sequence>
<dbReference type="RefSeq" id="WP_406700625.1">
    <property type="nucleotide sequence ID" value="NZ_CP155447.1"/>
</dbReference>
<dbReference type="EMBL" id="CP155447">
    <property type="protein sequence ID" value="XBH07785.1"/>
    <property type="molecule type" value="Genomic_DNA"/>
</dbReference>
<feature type="domain" description="Phosphoesterase HXTX" evidence="3">
    <location>
        <begin position="10"/>
        <end position="94"/>
    </location>
</feature>
<dbReference type="GO" id="GO:0008664">
    <property type="term" value="F:RNA 2',3'-cyclic 3'-phosphodiesterase activity"/>
    <property type="evidence" value="ECO:0007669"/>
    <property type="project" value="UniProtKB-EC"/>
</dbReference>
<feature type="domain" description="Phosphoesterase HXTX" evidence="3">
    <location>
        <begin position="105"/>
        <end position="178"/>
    </location>
</feature>
<evidence type="ECO:0000313" key="4">
    <source>
        <dbReference type="EMBL" id="XBH07785.1"/>
    </source>
</evidence>
<name>A0AAU7CRT6_9BACT</name>
<evidence type="ECO:0000256" key="1">
    <source>
        <dbReference type="ARBA" id="ARBA00022801"/>
    </source>
</evidence>
<proteinExistence type="inferred from homology"/>
<feature type="short sequence motif" description="HXTX 2" evidence="2">
    <location>
        <begin position="130"/>
        <end position="133"/>
    </location>
</feature>
<dbReference type="InterPro" id="IPR009097">
    <property type="entry name" value="Cyclic_Pdiesterase"/>
</dbReference>
<dbReference type="PANTHER" id="PTHR35561">
    <property type="entry name" value="RNA 2',3'-CYCLIC PHOSPHODIESTERASE"/>
    <property type="match status" value="1"/>
</dbReference>
<feature type="active site" description="Proton acceptor" evidence="2">
    <location>
        <position position="130"/>
    </location>
</feature>
<comment type="similarity">
    <text evidence="2">Belongs to the 2H phosphoesterase superfamily. ThpR family.</text>
</comment>
<gene>
    <name evidence="4" type="primary">thpR</name>
    <name evidence="4" type="ORF">V5E97_17655</name>
</gene>
<dbReference type="NCBIfam" id="TIGR02258">
    <property type="entry name" value="2_5_ligase"/>
    <property type="match status" value="1"/>
</dbReference>
<protein>
    <recommendedName>
        <fullName evidence="2">RNA 2',3'-cyclic phosphodiesterase</fullName>
        <shortName evidence="2">RNA 2',3'-CPDase</shortName>
        <ecNumber evidence="2">3.1.4.58</ecNumber>
    </recommendedName>
</protein>
<accession>A0AAU7CRT6</accession>
<dbReference type="InterPro" id="IPR014051">
    <property type="entry name" value="Phosphoesterase_HXTX"/>
</dbReference>
<keyword evidence="1 2" id="KW-0378">Hydrolase</keyword>
<organism evidence="4">
    <name type="scientific">Singulisphaera sp. Ch08</name>
    <dbReference type="NCBI Taxonomy" id="3120278"/>
    <lineage>
        <taxon>Bacteria</taxon>
        <taxon>Pseudomonadati</taxon>
        <taxon>Planctomycetota</taxon>
        <taxon>Planctomycetia</taxon>
        <taxon>Isosphaerales</taxon>
        <taxon>Isosphaeraceae</taxon>
        <taxon>Singulisphaera</taxon>
    </lineage>
</organism>
<evidence type="ECO:0000256" key="2">
    <source>
        <dbReference type="HAMAP-Rule" id="MF_01940"/>
    </source>
</evidence>
<feature type="active site" description="Proton donor" evidence="2">
    <location>
        <position position="43"/>
    </location>
</feature>
<dbReference type="Pfam" id="PF02834">
    <property type="entry name" value="LigT_PEase"/>
    <property type="match status" value="2"/>
</dbReference>
<dbReference type="HAMAP" id="MF_01940">
    <property type="entry name" value="RNA_CPDase"/>
    <property type="match status" value="1"/>
</dbReference>
<dbReference type="InterPro" id="IPR004175">
    <property type="entry name" value="RNA_CPDase"/>
</dbReference>
<comment type="catalytic activity">
    <reaction evidence="2">
        <text>a 3'-end 2',3'-cyclophospho-ribonucleotide-RNA + H2O = a 3'-end 2'-phospho-ribonucleotide-RNA + H(+)</text>
        <dbReference type="Rhea" id="RHEA:11828"/>
        <dbReference type="Rhea" id="RHEA-COMP:10464"/>
        <dbReference type="Rhea" id="RHEA-COMP:17353"/>
        <dbReference type="ChEBI" id="CHEBI:15377"/>
        <dbReference type="ChEBI" id="CHEBI:15378"/>
        <dbReference type="ChEBI" id="CHEBI:83064"/>
        <dbReference type="ChEBI" id="CHEBI:173113"/>
        <dbReference type="EC" id="3.1.4.58"/>
    </reaction>
</comment>
<dbReference type="AlphaFoldDB" id="A0AAU7CRT6"/>
<comment type="function">
    <text evidence="2">Hydrolyzes RNA 2',3'-cyclic phosphodiester to an RNA 2'-phosphomonoester.</text>
</comment>
<dbReference type="GO" id="GO:0004113">
    <property type="term" value="F:2',3'-cyclic-nucleotide 3'-phosphodiesterase activity"/>
    <property type="evidence" value="ECO:0007669"/>
    <property type="project" value="InterPro"/>
</dbReference>
<dbReference type="Gene3D" id="3.90.1140.10">
    <property type="entry name" value="Cyclic phosphodiesterase"/>
    <property type="match status" value="1"/>
</dbReference>
<dbReference type="EC" id="3.1.4.58" evidence="2"/>
<feature type="short sequence motif" description="HXTX 1" evidence="2">
    <location>
        <begin position="43"/>
        <end position="46"/>
    </location>
</feature>
<dbReference type="PANTHER" id="PTHR35561:SF1">
    <property type="entry name" value="RNA 2',3'-CYCLIC PHOSPHODIESTERASE"/>
    <property type="match status" value="1"/>
</dbReference>
<evidence type="ECO:0000259" key="3">
    <source>
        <dbReference type="Pfam" id="PF02834"/>
    </source>
</evidence>
<reference evidence="4" key="1">
    <citation type="submission" date="2024-05" db="EMBL/GenBank/DDBJ databases">
        <title>Planctomycetes of the genus Singulisphaera possess chitinolytic capabilities.</title>
        <authorList>
            <person name="Ivanova A."/>
        </authorList>
    </citation>
    <scope>NUCLEOTIDE SEQUENCE</scope>
    <source>
        <strain evidence="4">Ch08T</strain>
    </source>
</reference>